<protein>
    <submittedName>
        <fullName evidence="1">Uncharacterized protein</fullName>
    </submittedName>
</protein>
<reference evidence="2" key="1">
    <citation type="journal article" date="2011" name="Nat. Biotechnol.">
        <title>The genomic sequence of the Chinese hamster ovary (CHO)-K1 cell line.</title>
        <authorList>
            <person name="Xu X."/>
            <person name="Nagarajan H."/>
            <person name="Lewis N.E."/>
            <person name="Pan S."/>
            <person name="Cai Z."/>
            <person name="Liu X."/>
            <person name="Chen W."/>
            <person name="Xie M."/>
            <person name="Wang W."/>
            <person name="Hammond S."/>
            <person name="Andersen M.R."/>
            <person name="Neff N."/>
            <person name="Passarelli B."/>
            <person name="Koh W."/>
            <person name="Fan H.C."/>
            <person name="Wang J."/>
            <person name="Gui Y."/>
            <person name="Lee K.H."/>
            <person name="Betenbaugh M.J."/>
            <person name="Quake S.R."/>
            <person name="Famili I."/>
            <person name="Palsson B.O."/>
            <person name="Wang J."/>
        </authorList>
    </citation>
    <scope>NUCLEOTIDE SEQUENCE [LARGE SCALE GENOMIC DNA]</scope>
    <source>
        <strain evidence="2">CHO K1 cell line</strain>
    </source>
</reference>
<evidence type="ECO:0000313" key="2">
    <source>
        <dbReference type="Proteomes" id="UP000001075"/>
    </source>
</evidence>
<dbReference type="InParanoid" id="G3HKE5"/>
<dbReference type="EMBL" id="JH000457">
    <property type="protein sequence ID" value="EGW12114.1"/>
    <property type="molecule type" value="Genomic_DNA"/>
</dbReference>
<accession>G3HKE5</accession>
<organism evidence="1 2">
    <name type="scientific">Cricetulus griseus</name>
    <name type="common">Chinese hamster</name>
    <name type="synonym">Cricetulus barabensis griseus</name>
    <dbReference type="NCBI Taxonomy" id="10029"/>
    <lineage>
        <taxon>Eukaryota</taxon>
        <taxon>Metazoa</taxon>
        <taxon>Chordata</taxon>
        <taxon>Craniata</taxon>
        <taxon>Vertebrata</taxon>
        <taxon>Euteleostomi</taxon>
        <taxon>Mammalia</taxon>
        <taxon>Eutheria</taxon>
        <taxon>Euarchontoglires</taxon>
        <taxon>Glires</taxon>
        <taxon>Rodentia</taxon>
        <taxon>Myomorpha</taxon>
        <taxon>Muroidea</taxon>
        <taxon>Cricetidae</taxon>
        <taxon>Cricetinae</taxon>
        <taxon>Cricetulus</taxon>
    </lineage>
</organism>
<dbReference type="Proteomes" id="UP000001075">
    <property type="component" value="Unassembled WGS sequence"/>
</dbReference>
<name>G3HKE5_CRIGR</name>
<evidence type="ECO:0000313" key="1">
    <source>
        <dbReference type="EMBL" id="EGW12114.1"/>
    </source>
</evidence>
<sequence>MGRPVSPPSPRAQAHRWLKCCSRTSLPFSTRTSRMWIALIFRWAFPYKGQACSPLCRMNTQECGQKLSTSPDRGHCHHPKAMGDQLLTYPQAQEEFLLAARHHATIVQHRTDLLQSFGSKQCGLVAEDVDVSVLWNR</sequence>
<proteinExistence type="predicted"/>
<dbReference type="AlphaFoldDB" id="G3HKE5"/>
<gene>
    <name evidence="1" type="ORF">I79_011165</name>
</gene>